<proteinExistence type="predicted"/>
<organism evidence="1 2">
    <name type="scientific">Penicillium roqueforti (strain FM164)</name>
    <dbReference type="NCBI Taxonomy" id="1365484"/>
    <lineage>
        <taxon>Eukaryota</taxon>
        <taxon>Fungi</taxon>
        <taxon>Dikarya</taxon>
        <taxon>Ascomycota</taxon>
        <taxon>Pezizomycotina</taxon>
        <taxon>Eurotiomycetes</taxon>
        <taxon>Eurotiomycetidae</taxon>
        <taxon>Eurotiales</taxon>
        <taxon>Aspergillaceae</taxon>
        <taxon>Penicillium</taxon>
    </lineage>
</organism>
<keyword evidence="2" id="KW-1185">Reference proteome</keyword>
<protein>
    <submittedName>
        <fullName evidence="1">Uncharacterized protein</fullName>
    </submittedName>
</protein>
<accession>W6QKK1</accession>
<sequence length="110" mass="12291">MSTVGKSPSYCLRLSPAFLSRLESAVPRRPIASLADVIKCVHGRLPEPTGKVQQFRIDPQFHNTLIYDGYERVPYRTELTIDSTFGDFPQPVLVETPLPGYDIINVSISV</sequence>
<evidence type="ECO:0000313" key="1">
    <source>
        <dbReference type="EMBL" id="CDM36955.1"/>
    </source>
</evidence>
<dbReference type="EMBL" id="HG792019">
    <property type="protein sequence ID" value="CDM36955.1"/>
    <property type="molecule type" value="Genomic_DNA"/>
</dbReference>
<reference evidence="1" key="1">
    <citation type="journal article" date="2014" name="Nat. Commun.">
        <title>Multiple recent horizontal transfers of a large genomic region in cheese making fungi.</title>
        <authorList>
            <person name="Cheeseman K."/>
            <person name="Ropars J."/>
            <person name="Renault P."/>
            <person name="Dupont J."/>
            <person name="Gouzy J."/>
            <person name="Branca A."/>
            <person name="Abraham A.L."/>
            <person name="Ceppi M."/>
            <person name="Conseiller E."/>
            <person name="Debuchy R."/>
            <person name="Malagnac F."/>
            <person name="Goarin A."/>
            <person name="Silar P."/>
            <person name="Lacoste S."/>
            <person name="Sallet E."/>
            <person name="Bensimon A."/>
            <person name="Giraud T."/>
            <person name="Brygoo Y."/>
        </authorList>
    </citation>
    <scope>NUCLEOTIDE SEQUENCE [LARGE SCALE GENOMIC DNA]</scope>
    <source>
        <strain evidence="1">FM164</strain>
    </source>
</reference>
<evidence type="ECO:0000313" key="2">
    <source>
        <dbReference type="Proteomes" id="UP000030686"/>
    </source>
</evidence>
<dbReference type="OrthoDB" id="4358152at2759"/>
<dbReference type="Proteomes" id="UP000030686">
    <property type="component" value="Unassembled WGS sequence"/>
</dbReference>
<name>W6QKK1_PENRF</name>
<gene>
    <name evidence="1" type="ORF">PROQFM164_S05g000788</name>
</gene>
<dbReference type="AlphaFoldDB" id="W6QKK1"/>